<gene>
    <name evidence="1" type="ORF">PHMEG_00012149</name>
</gene>
<name>A0A225WB72_9STRA</name>
<dbReference type="Proteomes" id="UP000198211">
    <property type="component" value="Unassembled WGS sequence"/>
</dbReference>
<dbReference type="AlphaFoldDB" id="A0A225WB72"/>
<dbReference type="EMBL" id="NBNE01001349">
    <property type="protein sequence ID" value="OWZ14389.1"/>
    <property type="molecule type" value="Genomic_DNA"/>
</dbReference>
<dbReference type="OrthoDB" id="128664at2759"/>
<comment type="caution">
    <text evidence="1">The sequence shown here is derived from an EMBL/GenBank/DDBJ whole genome shotgun (WGS) entry which is preliminary data.</text>
</comment>
<reference evidence="2" key="1">
    <citation type="submission" date="2017-03" db="EMBL/GenBank/DDBJ databases">
        <title>Phytopthora megakarya and P. palmivora, two closely related causual agents of cacao black pod achieved similar genome size and gene model numbers by different mechanisms.</title>
        <authorList>
            <person name="Ali S."/>
            <person name="Shao J."/>
            <person name="Larry D.J."/>
            <person name="Kronmiller B."/>
            <person name="Shen D."/>
            <person name="Strem M.D."/>
            <person name="Melnick R.L."/>
            <person name="Guiltinan M.J."/>
            <person name="Tyler B.M."/>
            <person name="Meinhardt L.W."/>
            <person name="Bailey B.A."/>
        </authorList>
    </citation>
    <scope>NUCLEOTIDE SEQUENCE [LARGE SCALE GENOMIC DNA]</scope>
    <source>
        <strain evidence="2">zdho120</strain>
    </source>
</reference>
<proteinExistence type="predicted"/>
<accession>A0A225WB72</accession>
<keyword evidence="2" id="KW-1185">Reference proteome</keyword>
<organism evidence="1 2">
    <name type="scientific">Phytophthora megakarya</name>
    <dbReference type="NCBI Taxonomy" id="4795"/>
    <lineage>
        <taxon>Eukaryota</taxon>
        <taxon>Sar</taxon>
        <taxon>Stramenopiles</taxon>
        <taxon>Oomycota</taxon>
        <taxon>Peronosporomycetes</taxon>
        <taxon>Peronosporales</taxon>
        <taxon>Peronosporaceae</taxon>
        <taxon>Phytophthora</taxon>
    </lineage>
</organism>
<sequence length="221" mass="25438">MTVAPSSSHAVHLSAGFPDYAPNKVGGIHHLKQRFILSDYKPFDKHVRDERETSGTTFSQWFAPRARMALDKYIRFMEENTAGFWHGGHWFAIYSSTPGGADMQRERKRQWDALTRTVEVKQRECIAEGAPSSIFWEAAYWTLLSNPCYWVLMDPRSFSDRSSPYSLAERLEILDHREPARVQWATAALDEELVDHIPKSVSVSLLPQLTRQDNPASRTYY</sequence>
<protein>
    <submittedName>
        <fullName evidence="1">Uncharacterized protein</fullName>
    </submittedName>
</protein>
<evidence type="ECO:0000313" key="2">
    <source>
        <dbReference type="Proteomes" id="UP000198211"/>
    </source>
</evidence>
<evidence type="ECO:0000313" key="1">
    <source>
        <dbReference type="EMBL" id="OWZ14389.1"/>
    </source>
</evidence>